<proteinExistence type="predicted"/>
<dbReference type="InterPro" id="IPR000210">
    <property type="entry name" value="BTB/POZ_dom"/>
</dbReference>
<evidence type="ECO:0000259" key="2">
    <source>
        <dbReference type="PROSITE" id="PS50097"/>
    </source>
</evidence>
<dbReference type="AlphaFoldDB" id="A0A4S8YYW4"/>
<evidence type="ECO:0000313" key="3">
    <source>
        <dbReference type="EMBL" id="THW59313.1"/>
    </source>
</evidence>
<protein>
    <recommendedName>
        <fullName evidence="2">BTB domain-containing protein</fullName>
    </recommendedName>
</protein>
<dbReference type="Gene3D" id="3.30.710.10">
    <property type="entry name" value="Potassium Channel Kv1.1, Chain A"/>
    <property type="match status" value="1"/>
</dbReference>
<accession>A0A4S8YYW4</accession>
<dbReference type="PROSITE" id="PS50097">
    <property type="entry name" value="BTB"/>
    <property type="match status" value="1"/>
</dbReference>
<feature type="compositionally biased region" description="Acidic residues" evidence="1">
    <location>
        <begin position="233"/>
        <end position="256"/>
    </location>
</feature>
<feature type="region of interest" description="Disordered" evidence="1">
    <location>
        <begin position="214"/>
        <end position="285"/>
    </location>
</feature>
<gene>
    <name evidence="3" type="ORF">D6D19_10282</name>
</gene>
<reference evidence="3 4" key="1">
    <citation type="submission" date="2018-10" db="EMBL/GenBank/DDBJ databases">
        <title>Fifty Aureobasidium pullulans genomes reveal a recombining polyextremotolerant generalist.</title>
        <authorList>
            <person name="Gostincar C."/>
            <person name="Turk M."/>
            <person name="Zajc J."/>
            <person name="Gunde-Cimerman N."/>
        </authorList>
    </citation>
    <scope>NUCLEOTIDE SEQUENCE [LARGE SCALE GENOMIC DNA]</scope>
    <source>
        <strain evidence="3 4">EXF-10659</strain>
    </source>
</reference>
<evidence type="ECO:0000256" key="1">
    <source>
        <dbReference type="SAM" id="MobiDB-lite"/>
    </source>
</evidence>
<comment type="caution">
    <text evidence="3">The sequence shown here is derived from an EMBL/GenBank/DDBJ whole genome shotgun (WGS) entry which is preliminary data.</text>
</comment>
<feature type="compositionally biased region" description="Basic and acidic residues" evidence="1">
    <location>
        <begin position="264"/>
        <end position="285"/>
    </location>
</feature>
<dbReference type="InterPro" id="IPR011333">
    <property type="entry name" value="SKP1/BTB/POZ_sf"/>
</dbReference>
<organism evidence="3 4">
    <name type="scientific">Aureobasidium pullulans</name>
    <name type="common">Black yeast</name>
    <name type="synonym">Pullularia pullulans</name>
    <dbReference type="NCBI Taxonomy" id="5580"/>
    <lineage>
        <taxon>Eukaryota</taxon>
        <taxon>Fungi</taxon>
        <taxon>Dikarya</taxon>
        <taxon>Ascomycota</taxon>
        <taxon>Pezizomycotina</taxon>
        <taxon>Dothideomycetes</taxon>
        <taxon>Dothideomycetidae</taxon>
        <taxon>Dothideales</taxon>
        <taxon>Saccotheciaceae</taxon>
        <taxon>Aureobasidium</taxon>
    </lineage>
</organism>
<evidence type="ECO:0000313" key="4">
    <source>
        <dbReference type="Proteomes" id="UP000308802"/>
    </source>
</evidence>
<name>A0A4S8YYW4_AURPU</name>
<sequence>MRTIIKLESKEKRSPASFAVHKALLCFFSPHHDKLLNGNFIEGKNLPDRPLVVNAGANVLKLFATWFYTGTIHLSAPGTAGHDYREWYTGMTKLYILGDALNCVALLRSVISAQPEAKSSNNLFMPPTSVIGWISGSSLESSQLYRYYTDFWTAHWDGEIEINGKWQIDVDGKDRLPENFAYRILMRRLEEEANRFDIRRCVCCGDPCRYHGHENETERKATCESSPDAFAGESEETMNSDDESDPESEWGTESDAELSAGLDEMERKNQGKDDAGLEVERIKAA</sequence>
<feature type="domain" description="BTB" evidence="2">
    <location>
        <begin position="1"/>
        <end position="76"/>
    </location>
</feature>
<dbReference type="EMBL" id="QZAO01000731">
    <property type="protein sequence ID" value="THW59313.1"/>
    <property type="molecule type" value="Genomic_DNA"/>
</dbReference>
<dbReference type="Proteomes" id="UP000308802">
    <property type="component" value="Unassembled WGS sequence"/>
</dbReference>